<feature type="region of interest" description="Disordered" evidence="1">
    <location>
        <begin position="1"/>
        <end position="43"/>
    </location>
</feature>
<name>A0A5B0NFE4_PUCGR</name>
<feature type="compositionally biased region" description="Basic residues" evidence="1">
    <location>
        <begin position="996"/>
        <end position="1007"/>
    </location>
</feature>
<organism evidence="2 4">
    <name type="scientific">Puccinia graminis f. sp. tritici</name>
    <dbReference type="NCBI Taxonomy" id="56615"/>
    <lineage>
        <taxon>Eukaryota</taxon>
        <taxon>Fungi</taxon>
        <taxon>Dikarya</taxon>
        <taxon>Basidiomycota</taxon>
        <taxon>Pucciniomycotina</taxon>
        <taxon>Pucciniomycetes</taxon>
        <taxon>Pucciniales</taxon>
        <taxon>Pucciniaceae</taxon>
        <taxon>Puccinia</taxon>
    </lineage>
</organism>
<dbReference type="Proteomes" id="UP000324748">
    <property type="component" value="Unassembled WGS sequence"/>
</dbReference>
<proteinExistence type="predicted"/>
<feature type="compositionally biased region" description="Polar residues" evidence="1">
    <location>
        <begin position="893"/>
        <end position="909"/>
    </location>
</feature>
<reference evidence="2 4" key="1">
    <citation type="submission" date="2019-05" db="EMBL/GenBank/DDBJ databases">
        <title>Emergence of the Ug99 lineage of the wheat stem rust pathogen through somatic hybridization.</title>
        <authorList>
            <person name="Li F."/>
            <person name="Upadhyaya N.M."/>
            <person name="Sperschneider J."/>
            <person name="Matny O."/>
            <person name="Nguyen-Phuc H."/>
            <person name="Mago R."/>
            <person name="Raley C."/>
            <person name="Miller M.E."/>
            <person name="Silverstein K.A.T."/>
            <person name="Henningsen E."/>
            <person name="Hirsch C.D."/>
            <person name="Visser B."/>
            <person name="Pretorius Z.A."/>
            <person name="Steffenson B.J."/>
            <person name="Schwessinger B."/>
            <person name="Dodds P.N."/>
            <person name="Figueroa M."/>
        </authorList>
    </citation>
    <scope>NUCLEOTIDE SEQUENCE [LARGE SCALE GENOMIC DNA]</scope>
    <source>
        <strain evidence="2">21-0</strain>
    </source>
</reference>
<evidence type="ECO:0000313" key="2">
    <source>
        <dbReference type="EMBL" id="KAA1087513.1"/>
    </source>
</evidence>
<dbReference type="OrthoDB" id="2507552at2759"/>
<feature type="compositionally biased region" description="Basic and acidic residues" evidence="1">
    <location>
        <begin position="927"/>
        <end position="941"/>
    </location>
</feature>
<feature type="region of interest" description="Disordered" evidence="1">
    <location>
        <begin position="1285"/>
        <end position="1335"/>
    </location>
</feature>
<accession>A0A5B0NFE4</accession>
<feature type="compositionally biased region" description="Polar residues" evidence="1">
    <location>
        <begin position="419"/>
        <end position="446"/>
    </location>
</feature>
<feature type="compositionally biased region" description="Acidic residues" evidence="1">
    <location>
        <begin position="1313"/>
        <end position="1330"/>
    </location>
</feature>
<sequence>MAGNDVENDVWLEKVSGEGVQQGKRKAGYESPEATTDRDLGLDASESDLGDIEIISHPTPVQRSGKVSEWFENAEALWDDPNRLTIPQLRYTLSVYKIPINQGELRTKLFQRYVRLARSQSPESVKRWIGHDSLDGPLPVSQIRIYLALYEIDFPAQAKRGHMVQLYQSITPAAPAQRTRIPASPATSATVSVVSVVIPPHPEHKKRKANLRAKSPPPKPLPKSNAPQAGTLLTQVSTHVGKPGVKSLPSHGKSKRVKSSARKDTFFSPYGRPEPEQGTQPSRARLGKTGTSSRPSSSRARSLSQMSDSSERYAFRRSPRLRSAQLSADSEDRSSQISTSQRAENDVQDEESENDVQDEESQNPSDDDSGTPSTVCPVDSPINAVPSREASEDTHASEQPTEEGPDSPLEPSPNRRTFDSFSISPGRSSVPASANGSQASHSSQKTTQEEDSEPLAPSNSNAGAHSPMGNASPRGSEGVTVSSSPSSQRSSVPAGDFEENHTSRSSQSSSRPADQESDQDYDQESDTIQRSLVPAGDFEEYPDTRSSQGSSRPADEESPASQRSPVTAGGLEENHDSRSSQEFSRPADTGSKASQRSSVRARDFESSSERTKKHASALSRTQLERYLDAHDVQYNSSTRLARMVGSYNLLRSNLGELHPPKRSRAIQSSPPSSSAGSKRRRNRRNRSRVVASSDDEEVGFVYSRPDLPRSVPIPPCSPSHSGSSAGRSNYQPSVAPTETSVATASQTSISTRSTTRAARDFPTKNARQKRAKKIDHRLRTSERAGKRRKQESRPKRTRRRIRTHHEEDEIINFVPVLPSTSKKRKNLSSSSARVKKNRSDPDDLPAEFPTHGRPSTSRRRPTKQAGQNSYTPQPSFCDDGEVDVDDEPPRPIDQSQYLEPLSRPSQSNAKGKERAREDTYAPSSPHPDSRSKGKGRAREDSYASSSSLHPQHDHPHRPHPSHRKRPGPDDRSPSPQRAKRQATPAAHRIPTAAQVQRRRERGQRVRRNSLTITSIHDDIQVPVPNHSDVVERWRTSVPPGLPSPLPSPRLPTHAHSGRCHAGGSSCVGQKILSDFVTATGRLTDCIGNLAATNAASLQQTTSQAQIPARGSSGTYDHRSLLARVRLHIRTLFGRTMHLNVFPPPATELEKASWKRDPENDYSEDDTASEASSDCNADEPDSDEPFFPYRDGPGHPDASMSILKIMRRSMRRSGVVSFRPDFTRGVRDTDNKFLWDLAHSIFVKLVRADEYPEIDLQTCTTTRIRRAILNHAKQLKRTYREAGWPDRRQDLQAQKKRRQMRTTRVSYNRSLYDAESEDSDEDSEEEGSDMDTSDHRRLATVVKLPWRHPRIEEAVIAIDQLIERQRKGGNTKFGRSSPFTRVRPRNPKISTRPCPRQLPAQAYCEDWLSSLRIPEVNELNVQPGPSLKGIVKSLKNRI</sequence>
<feature type="compositionally biased region" description="Basic residues" evidence="1">
    <location>
        <begin position="766"/>
        <end position="776"/>
    </location>
</feature>
<feature type="compositionally biased region" description="Pro residues" evidence="1">
    <location>
        <begin position="1039"/>
        <end position="1049"/>
    </location>
</feature>
<feature type="region of interest" description="Disordered" evidence="1">
    <location>
        <begin position="1148"/>
        <end position="1192"/>
    </location>
</feature>
<feature type="region of interest" description="Disordered" evidence="1">
    <location>
        <begin position="820"/>
        <end position="1009"/>
    </location>
</feature>
<feature type="compositionally biased region" description="Acidic residues" evidence="1">
    <location>
        <begin position="346"/>
        <end position="369"/>
    </location>
</feature>
<feature type="compositionally biased region" description="Basic residues" evidence="1">
    <location>
        <begin position="677"/>
        <end position="687"/>
    </location>
</feature>
<protein>
    <submittedName>
        <fullName evidence="2">Uncharacterized protein</fullName>
    </submittedName>
</protein>
<keyword evidence="4" id="KW-1185">Reference proteome</keyword>
<feature type="compositionally biased region" description="Polar residues" evidence="1">
    <location>
        <begin position="725"/>
        <end position="741"/>
    </location>
</feature>
<feature type="compositionally biased region" description="Low complexity" evidence="1">
    <location>
        <begin position="292"/>
        <end position="308"/>
    </location>
</feature>
<feature type="compositionally biased region" description="Basic and acidic residues" evidence="1">
    <location>
        <begin position="600"/>
        <end position="610"/>
    </location>
</feature>
<gene>
    <name evidence="3" type="ORF">PGT21_017106</name>
    <name evidence="2" type="ORF">PGT21_032911</name>
</gene>
<dbReference type="EMBL" id="VSWC01000003">
    <property type="protein sequence ID" value="KAA1116529.1"/>
    <property type="molecule type" value="Genomic_DNA"/>
</dbReference>
<feature type="region of interest" description="Disordered" evidence="1">
    <location>
        <begin position="1037"/>
        <end position="1056"/>
    </location>
</feature>
<feature type="region of interest" description="Disordered" evidence="1">
    <location>
        <begin position="1367"/>
        <end position="1392"/>
    </location>
</feature>
<feature type="compositionally biased region" description="Low complexity" evidence="1">
    <location>
        <begin position="665"/>
        <end position="676"/>
    </location>
</feature>
<dbReference type="EMBL" id="VSWC01000105">
    <property type="protein sequence ID" value="KAA1087513.1"/>
    <property type="molecule type" value="Genomic_DNA"/>
</dbReference>
<feature type="region of interest" description="Disordered" evidence="1">
    <location>
        <begin position="197"/>
        <end position="228"/>
    </location>
</feature>
<evidence type="ECO:0000313" key="4">
    <source>
        <dbReference type="Proteomes" id="UP000324748"/>
    </source>
</evidence>
<feature type="region of interest" description="Disordered" evidence="1">
    <location>
        <begin position="240"/>
        <end position="617"/>
    </location>
</feature>
<feature type="compositionally biased region" description="Basic and acidic residues" evidence="1">
    <location>
        <begin position="910"/>
        <end position="919"/>
    </location>
</feature>
<feature type="compositionally biased region" description="Polar residues" evidence="1">
    <location>
        <begin position="864"/>
        <end position="874"/>
    </location>
</feature>
<comment type="caution">
    <text evidence="2">The sequence shown here is derived from an EMBL/GenBank/DDBJ whole genome shotgun (WGS) entry which is preliminary data.</text>
</comment>
<feature type="compositionally biased region" description="Basic residues" evidence="1">
    <location>
        <begin position="954"/>
        <end position="965"/>
    </location>
</feature>
<evidence type="ECO:0000313" key="3">
    <source>
        <dbReference type="EMBL" id="KAA1116529.1"/>
    </source>
</evidence>
<feature type="compositionally biased region" description="Low complexity" evidence="1">
    <location>
        <begin position="476"/>
        <end position="492"/>
    </location>
</feature>
<evidence type="ECO:0000256" key="1">
    <source>
        <dbReference type="SAM" id="MobiDB-lite"/>
    </source>
</evidence>
<feature type="region of interest" description="Disordered" evidence="1">
    <location>
        <begin position="654"/>
        <end position="806"/>
    </location>
</feature>
<feature type="compositionally biased region" description="Acidic residues" evidence="1">
    <location>
        <begin position="1"/>
        <end position="10"/>
    </location>
</feature>
<feature type="compositionally biased region" description="Acidic residues" evidence="1">
    <location>
        <begin position="515"/>
        <end position="525"/>
    </location>
</feature>
<feature type="compositionally biased region" description="Basic and acidic residues" evidence="1">
    <location>
        <begin position="1148"/>
        <end position="1158"/>
    </location>
</feature>
<feature type="compositionally biased region" description="Basic residues" evidence="1">
    <location>
        <begin position="785"/>
        <end position="803"/>
    </location>
</feature>
<feature type="compositionally biased region" description="Low complexity" evidence="1">
    <location>
        <begin position="742"/>
        <end position="756"/>
    </location>
</feature>